<dbReference type="Proteomes" id="UP000823775">
    <property type="component" value="Unassembled WGS sequence"/>
</dbReference>
<keyword evidence="3" id="KW-1185">Reference proteome</keyword>
<organism evidence="2 3">
    <name type="scientific">Datura stramonium</name>
    <name type="common">Jimsonweed</name>
    <name type="synonym">Common thornapple</name>
    <dbReference type="NCBI Taxonomy" id="4076"/>
    <lineage>
        <taxon>Eukaryota</taxon>
        <taxon>Viridiplantae</taxon>
        <taxon>Streptophyta</taxon>
        <taxon>Embryophyta</taxon>
        <taxon>Tracheophyta</taxon>
        <taxon>Spermatophyta</taxon>
        <taxon>Magnoliopsida</taxon>
        <taxon>eudicotyledons</taxon>
        <taxon>Gunneridae</taxon>
        <taxon>Pentapetalae</taxon>
        <taxon>asterids</taxon>
        <taxon>lamiids</taxon>
        <taxon>Solanales</taxon>
        <taxon>Solanaceae</taxon>
        <taxon>Solanoideae</taxon>
        <taxon>Datureae</taxon>
        <taxon>Datura</taxon>
    </lineage>
</organism>
<proteinExistence type="predicted"/>
<evidence type="ECO:0000256" key="1">
    <source>
        <dbReference type="SAM" id="MobiDB-lite"/>
    </source>
</evidence>
<gene>
    <name evidence="2" type="ORF">HAX54_010721</name>
</gene>
<feature type="non-terminal residue" evidence="2">
    <location>
        <position position="171"/>
    </location>
</feature>
<accession>A0ABS8WZ87</accession>
<feature type="compositionally biased region" description="Basic and acidic residues" evidence="1">
    <location>
        <begin position="142"/>
        <end position="164"/>
    </location>
</feature>
<feature type="region of interest" description="Disordered" evidence="1">
    <location>
        <begin position="97"/>
        <end position="118"/>
    </location>
</feature>
<dbReference type="EMBL" id="JACEIK010015970">
    <property type="protein sequence ID" value="MCE3217166.1"/>
    <property type="molecule type" value="Genomic_DNA"/>
</dbReference>
<name>A0ABS8WZ87_DATST</name>
<evidence type="ECO:0000313" key="3">
    <source>
        <dbReference type="Proteomes" id="UP000823775"/>
    </source>
</evidence>
<feature type="region of interest" description="Disordered" evidence="1">
    <location>
        <begin position="142"/>
        <end position="171"/>
    </location>
</feature>
<feature type="compositionally biased region" description="Basic and acidic residues" evidence="1">
    <location>
        <begin position="102"/>
        <end position="118"/>
    </location>
</feature>
<reference evidence="2 3" key="1">
    <citation type="journal article" date="2021" name="BMC Genomics">
        <title>Datura genome reveals duplications of psychoactive alkaloid biosynthetic genes and high mutation rate following tissue culture.</title>
        <authorList>
            <person name="Rajewski A."/>
            <person name="Carter-House D."/>
            <person name="Stajich J."/>
            <person name="Litt A."/>
        </authorList>
    </citation>
    <scope>NUCLEOTIDE SEQUENCE [LARGE SCALE GENOMIC DNA]</scope>
    <source>
        <strain evidence="2">AR-01</strain>
    </source>
</reference>
<protein>
    <submittedName>
        <fullName evidence="2">Uncharacterized protein</fullName>
    </submittedName>
</protein>
<evidence type="ECO:0000313" key="2">
    <source>
        <dbReference type="EMBL" id="MCE3217166.1"/>
    </source>
</evidence>
<comment type="caution">
    <text evidence="2">The sequence shown here is derived from an EMBL/GenBank/DDBJ whole genome shotgun (WGS) entry which is preliminary data.</text>
</comment>
<sequence>MKAILIEGHGEELKEMRDNALIIDVNGTTEAVDIEIIHGVVAFNALVKSTMARRGSMKHNIMGLVLIFKNIASSHRELLVLQIPPPDVSLVQDRLSTANGDDGERQNEDDMHEDSENKVHLHTTHVAFREVISVALKADNNDEHISKEKQHASRFELTDEEHPTIIRNKNA</sequence>